<protein>
    <recommendedName>
        <fullName evidence="3">Protein FRA10AC1</fullName>
    </recommendedName>
</protein>
<dbReference type="InParanoid" id="D3B0P8"/>
<organism evidence="1 2">
    <name type="scientific">Heterostelium pallidum (strain ATCC 26659 / Pp 5 / PN500)</name>
    <name type="common">Cellular slime mold</name>
    <name type="synonym">Polysphondylium pallidum</name>
    <dbReference type="NCBI Taxonomy" id="670386"/>
    <lineage>
        <taxon>Eukaryota</taxon>
        <taxon>Amoebozoa</taxon>
        <taxon>Evosea</taxon>
        <taxon>Eumycetozoa</taxon>
        <taxon>Dictyostelia</taxon>
        <taxon>Acytosteliales</taxon>
        <taxon>Acytosteliaceae</taxon>
        <taxon>Heterostelium</taxon>
    </lineage>
</organism>
<keyword evidence="2" id="KW-1185">Reference proteome</keyword>
<dbReference type="STRING" id="670386.D3B0P8"/>
<name>D3B0P8_HETP5</name>
<dbReference type="GeneID" id="31357392"/>
<evidence type="ECO:0000313" key="2">
    <source>
        <dbReference type="Proteomes" id="UP000001396"/>
    </source>
</evidence>
<gene>
    <name evidence="1" type="ORF">PPL_01865</name>
</gene>
<dbReference type="AlphaFoldDB" id="D3B0P8"/>
<accession>D3B0P8</accession>
<dbReference type="EMBL" id="ADBJ01000008">
    <property type="protein sequence ID" value="EFA84872.1"/>
    <property type="molecule type" value="Genomic_DNA"/>
</dbReference>
<reference evidence="1 2" key="1">
    <citation type="journal article" date="2011" name="Genome Res.">
        <title>Phylogeny-wide analysis of social amoeba genomes highlights ancient origins for complex intercellular communication.</title>
        <authorList>
            <person name="Heidel A.J."/>
            <person name="Lawal H.M."/>
            <person name="Felder M."/>
            <person name="Schilde C."/>
            <person name="Helps N.R."/>
            <person name="Tunggal B."/>
            <person name="Rivero F."/>
            <person name="John U."/>
            <person name="Schleicher M."/>
            <person name="Eichinger L."/>
            <person name="Platzer M."/>
            <person name="Noegel A.A."/>
            <person name="Schaap P."/>
            <person name="Gloeckner G."/>
        </authorList>
    </citation>
    <scope>NUCLEOTIDE SEQUENCE [LARGE SCALE GENOMIC DNA]</scope>
    <source>
        <strain evidence="2">ATCC 26659 / Pp 5 / PN500</strain>
    </source>
</reference>
<dbReference type="Pfam" id="PF09725">
    <property type="entry name" value="Fra10Ac1"/>
    <property type="match status" value="1"/>
</dbReference>
<comment type="caution">
    <text evidence="1">The sequence shown here is derived from an EMBL/GenBank/DDBJ whole genome shotgun (WGS) entry which is preliminary data.</text>
</comment>
<dbReference type="Proteomes" id="UP000001396">
    <property type="component" value="Unassembled WGS sequence"/>
</dbReference>
<sequence>MEKEKDLKLKQHNKYIGDYIKYYKNANTTTTTTTTTTSRNNNSYAGYKSDLDTLKEYHQFIRDEDEDEDKDTDSQHNSWERRLAKKYYDRLFKEYAIIDLSRYETGQVGMRWRTESEVFSGKGQLRAVKKRLHWSKWYCVTSVQSCSTTPTSKRKRENLKS</sequence>
<proteinExistence type="predicted"/>
<evidence type="ECO:0000313" key="1">
    <source>
        <dbReference type="EMBL" id="EFA84872.1"/>
    </source>
</evidence>
<evidence type="ECO:0008006" key="3">
    <source>
        <dbReference type="Google" id="ProtNLM"/>
    </source>
</evidence>
<dbReference type="RefSeq" id="XP_020436983.1">
    <property type="nucleotide sequence ID" value="XM_020572866.1"/>
</dbReference>
<dbReference type="InterPro" id="IPR019129">
    <property type="entry name" value="Folate-sensitive_fs_Fra10Ac1"/>
</dbReference>